<dbReference type="AlphaFoldDB" id="A0AAD4QCJ2"/>
<protein>
    <submittedName>
        <fullName evidence="2">Uncharacterized protein</fullName>
    </submittedName>
</protein>
<organism evidence="2 3">
    <name type="scientific">Lactarius akahatsu</name>
    <dbReference type="NCBI Taxonomy" id="416441"/>
    <lineage>
        <taxon>Eukaryota</taxon>
        <taxon>Fungi</taxon>
        <taxon>Dikarya</taxon>
        <taxon>Basidiomycota</taxon>
        <taxon>Agaricomycotina</taxon>
        <taxon>Agaricomycetes</taxon>
        <taxon>Russulales</taxon>
        <taxon>Russulaceae</taxon>
        <taxon>Lactarius</taxon>
    </lineage>
</organism>
<evidence type="ECO:0000256" key="1">
    <source>
        <dbReference type="SAM" id="MobiDB-lite"/>
    </source>
</evidence>
<sequence>MTAARPPNPPAPRAWVPPPPPGLTLRQRVEQSEREQGLRCDDISCGLGPSDDDPEPTADLARVIIHALGDGNPACAHAFHPACLVSAERVAGWAPDDERERERTGGPVEVSCPVCRAVGAVPHDDWKKGEQALE</sequence>
<evidence type="ECO:0000313" key="3">
    <source>
        <dbReference type="Proteomes" id="UP001201163"/>
    </source>
</evidence>
<feature type="region of interest" description="Disordered" evidence="1">
    <location>
        <begin position="1"/>
        <end position="56"/>
    </location>
</feature>
<accession>A0AAD4QCJ2</accession>
<feature type="compositionally biased region" description="Pro residues" evidence="1">
    <location>
        <begin position="1"/>
        <end position="22"/>
    </location>
</feature>
<gene>
    <name evidence="2" type="ORF">EDB92DRAFT_1799829</name>
</gene>
<evidence type="ECO:0000313" key="2">
    <source>
        <dbReference type="EMBL" id="KAH8989123.1"/>
    </source>
</evidence>
<dbReference type="EMBL" id="JAKELL010000039">
    <property type="protein sequence ID" value="KAH8989123.1"/>
    <property type="molecule type" value="Genomic_DNA"/>
</dbReference>
<name>A0AAD4QCJ2_9AGAM</name>
<proteinExistence type="predicted"/>
<keyword evidence="3" id="KW-1185">Reference proteome</keyword>
<dbReference type="Proteomes" id="UP001201163">
    <property type="component" value="Unassembled WGS sequence"/>
</dbReference>
<comment type="caution">
    <text evidence="2">The sequence shown here is derived from an EMBL/GenBank/DDBJ whole genome shotgun (WGS) entry which is preliminary data.</text>
</comment>
<reference evidence="2" key="1">
    <citation type="submission" date="2022-01" db="EMBL/GenBank/DDBJ databases">
        <title>Comparative genomics reveals a dynamic genome evolution in the ectomycorrhizal milk-cap (Lactarius) mushrooms.</title>
        <authorList>
            <consortium name="DOE Joint Genome Institute"/>
            <person name="Lebreton A."/>
            <person name="Tang N."/>
            <person name="Kuo A."/>
            <person name="LaButti K."/>
            <person name="Drula E."/>
            <person name="Barry K."/>
            <person name="Clum A."/>
            <person name="Lipzen A."/>
            <person name="Mousain D."/>
            <person name="Ng V."/>
            <person name="Wang R."/>
            <person name="Wang X."/>
            <person name="Dai Y."/>
            <person name="Henrissat B."/>
            <person name="Grigoriev I.V."/>
            <person name="Guerin-Laguette A."/>
            <person name="Yu F."/>
            <person name="Martin F.M."/>
        </authorList>
    </citation>
    <scope>NUCLEOTIDE SEQUENCE</scope>
    <source>
        <strain evidence="2">QP</strain>
    </source>
</reference>
<feature type="compositionally biased region" description="Basic and acidic residues" evidence="1">
    <location>
        <begin position="27"/>
        <end position="42"/>
    </location>
</feature>